<reference evidence="10" key="1">
    <citation type="submission" date="2016-06" db="UniProtKB">
        <authorList>
            <consortium name="WormBaseParasite"/>
        </authorList>
    </citation>
    <scope>IDENTIFICATION</scope>
</reference>
<organism evidence="10">
    <name type="scientific">Gongylonema pulchrum</name>
    <dbReference type="NCBI Taxonomy" id="637853"/>
    <lineage>
        <taxon>Eukaryota</taxon>
        <taxon>Metazoa</taxon>
        <taxon>Ecdysozoa</taxon>
        <taxon>Nematoda</taxon>
        <taxon>Chromadorea</taxon>
        <taxon>Rhabditida</taxon>
        <taxon>Spirurina</taxon>
        <taxon>Spiruromorpha</taxon>
        <taxon>Spiruroidea</taxon>
        <taxon>Gongylonematidae</taxon>
        <taxon>Gongylonema</taxon>
    </lineage>
</organism>
<evidence type="ECO:0000256" key="3">
    <source>
        <dbReference type="ARBA" id="ARBA00022749"/>
    </source>
</evidence>
<dbReference type="GO" id="GO:0003921">
    <property type="term" value="F:GMP synthase activity"/>
    <property type="evidence" value="ECO:0007669"/>
    <property type="project" value="InterPro"/>
</dbReference>
<evidence type="ECO:0000256" key="6">
    <source>
        <dbReference type="PROSITE-ProRule" id="PRU00886"/>
    </source>
</evidence>
<evidence type="ECO:0000256" key="2">
    <source>
        <dbReference type="ARBA" id="ARBA00022741"/>
    </source>
</evidence>
<dbReference type="GO" id="GO:0005829">
    <property type="term" value="C:cytosol"/>
    <property type="evidence" value="ECO:0007669"/>
    <property type="project" value="TreeGrafter"/>
</dbReference>
<dbReference type="Gene3D" id="3.40.50.620">
    <property type="entry name" value="HUPs"/>
    <property type="match status" value="2"/>
</dbReference>
<protein>
    <submittedName>
        <fullName evidence="10">GMPS ATP-PPase domain-containing protein</fullName>
    </submittedName>
</protein>
<evidence type="ECO:0000256" key="4">
    <source>
        <dbReference type="ARBA" id="ARBA00022755"/>
    </source>
</evidence>
<dbReference type="PANTHER" id="PTHR11922:SF2">
    <property type="entry name" value="GMP SYNTHASE [GLUTAMINE-HYDROLYZING]"/>
    <property type="match status" value="1"/>
</dbReference>
<feature type="domain" description="GMPS ATP-PPase" evidence="7">
    <location>
        <begin position="1"/>
        <end position="131"/>
    </location>
</feature>
<dbReference type="GO" id="GO:0005524">
    <property type="term" value="F:ATP binding"/>
    <property type="evidence" value="ECO:0007669"/>
    <property type="project" value="UniProtKB-UniRule"/>
</dbReference>
<evidence type="ECO:0000313" key="9">
    <source>
        <dbReference type="Proteomes" id="UP000271098"/>
    </source>
</evidence>
<keyword evidence="5 6" id="KW-0067">ATP-binding</keyword>
<dbReference type="Proteomes" id="UP000271098">
    <property type="component" value="Unassembled WGS sequence"/>
</dbReference>
<keyword evidence="1" id="KW-0436">Ligase</keyword>
<dbReference type="SUPFAM" id="SSF52402">
    <property type="entry name" value="Adenine nucleotide alpha hydrolases-like"/>
    <property type="match status" value="2"/>
</dbReference>
<proteinExistence type="predicted"/>
<dbReference type="PANTHER" id="PTHR11922">
    <property type="entry name" value="GMP SYNTHASE-RELATED"/>
    <property type="match status" value="1"/>
</dbReference>
<sequence>MPLMRTVLPELKRRIIGDTFMRVKDRIMHELKLDKDVFLAQGTLRPDLIESASELASGHADVIKTHHNDSALGKVIEPLKDFHKDEVRELGLALGLPKSIGKVIEPLKDFHKDEVRELGLALGLPKSIVNRHPFPGPGLAIRIICAENTTVADLDLFFTTQHHLQLIINLAECDVDSEEYTAITQHLSKNDFETLCEKRCEITATLLPVQSVGVQGDRRSYAYVAALSTNERPIPWLLLENMARIIPRLIHSDRRSYAYVAALSTNERPIPWLLLENMARIIPRLIHSVNRVVYVFGSAVEYSVSDITPTYLNDYAISLAQWADRIANDMPVIMIPVHFDRDPMEGIASTLRSFVLRPFITNDFMTGIAALPGRDIPEKVFTCHLQATTNLH</sequence>
<comment type="caution">
    <text evidence="6">Lacks conserved residue(s) required for the propagation of feature annotation.</text>
</comment>
<evidence type="ECO:0000313" key="8">
    <source>
        <dbReference type="EMBL" id="VDN17486.1"/>
    </source>
</evidence>
<dbReference type="WBParaSite" id="GPUH_0001048201-mRNA-1">
    <property type="protein sequence ID" value="GPUH_0001048201-mRNA-1"/>
    <property type="gene ID" value="GPUH_0001048201"/>
</dbReference>
<dbReference type="EMBL" id="UYRT01077989">
    <property type="protein sequence ID" value="VDN17486.1"/>
    <property type="molecule type" value="Genomic_DNA"/>
</dbReference>
<dbReference type="InterPro" id="IPR014729">
    <property type="entry name" value="Rossmann-like_a/b/a_fold"/>
</dbReference>
<dbReference type="OrthoDB" id="5869341at2759"/>
<accession>A0A183DP28</accession>
<dbReference type="AlphaFoldDB" id="A0A183DP28"/>
<reference evidence="8 9" key="2">
    <citation type="submission" date="2018-11" db="EMBL/GenBank/DDBJ databases">
        <authorList>
            <consortium name="Pathogen Informatics"/>
        </authorList>
    </citation>
    <scope>NUCLEOTIDE SEQUENCE [LARGE SCALE GENOMIC DNA]</scope>
</reference>
<dbReference type="Gene3D" id="3.30.300.10">
    <property type="match status" value="3"/>
</dbReference>
<keyword evidence="2 6" id="KW-0547">Nucleotide-binding</keyword>
<evidence type="ECO:0000313" key="10">
    <source>
        <dbReference type="WBParaSite" id="GPUH_0001048201-mRNA-1"/>
    </source>
</evidence>
<dbReference type="SUPFAM" id="SSF54810">
    <property type="entry name" value="GMP synthetase C-terminal dimerisation domain"/>
    <property type="match status" value="1"/>
</dbReference>
<name>A0A183DP28_9BILA</name>
<evidence type="ECO:0000256" key="1">
    <source>
        <dbReference type="ARBA" id="ARBA00022598"/>
    </source>
</evidence>
<keyword evidence="9" id="KW-1185">Reference proteome</keyword>
<keyword evidence="4 6" id="KW-0658">Purine biosynthesis</keyword>
<keyword evidence="3 6" id="KW-0332">GMP biosynthesis</keyword>
<dbReference type="InterPro" id="IPR025777">
    <property type="entry name" value="GMPS_ATP_PPase_dom"/>
</dbReference>
<gene>
    <name evidence="8" type="ORF">GPUH_LOCUS10469</name>
</gene>
<dbReference type="PROSITE" id="PS51553">
    <property type="entry name" value="GMPS_ATP_PPASE"/>
    <property type="match status" value="1"/>
</dbReference>
<evidence type="ECO:0000256" key="5">
    <source>
        <dbReference type="ARBA" id="ARBA00022840"/>
    </source>
</evidence>
<evidence type="ECO:0000259" key="7">
    <source>
        <dbReference type="PROSITE" id="PS51553"/>
    </source>
</evidence>